<proteinExistence type="predicted"/>
<dbReference type="PANTHER" id="PTHR42535">
    <property type="entry name" value="OOKINETE PROTEIN, PUTATIVE-RELATED"/>
    <property type="match status" value="1"/>
</dbReference>
<name>A0ABQ7JA63_9APIC</name>
<organism evidence="3 4">
    <name type="scientific">Cardiosporidium cionae</name>
    <dbReference type="NCBI Taxonomy" id="476202"/>
    <lineage>
        <taxon>Eukaryota</taxon>
        <taxon>Sar</taxon>
        <taxon>Alveolata</taxon>
        <taxon>Apicomplexa</taxon>
        <taxon>Aconoidasida</taxon>
        <taxon>Nephromycida</taxon>
        <taxon>Cardiosporidium</taxon>
    </lineage>
</organism>
<gene>
    <name evidence="3" type="ORF">IE077_002688</name>
</gene>
<keyword evidence="1" id="KW-0472">Membrane</keyword>
<evidence type="ECO:0000256" key="1">
    <source>
        <dbReference type="SAM" id="Phobius"/>
    </source>
</evidence>
<feature type="domain" description="DUF8019" evidence="2">
    <location>
        <begin position="332"/>
        <end position="398"/>
    </location>
</feature>
<evidence type="ECO:0000259" key="2">
    <source>
        <dbReference type="Pfam" id="PF26058"/>
    </source>
</evidence>
<accession>A0ABQ7JA63</accession>
<sequence>MRCKGVQKCKTSHRSNCNKRRNVMVLHRIFFGIIFIFMEHGILGMQELPLDVKPICDVSIDTALCLHNDEYVLLPDSRPYGTIVRIDLHFERIQSSNLSLSLVGIEIMQQVKRWQVIIQHGISSENEQTMCDSSNLQQRDSVDLEVPHFFVTTIFWYPIQTASAPEILGIFLKTLLSKLTSISSMQQLSKFSFTFFIYLLEDEKSRANALKYDQFCPIIHKGFMRKDIEMASPAILINPRDGRVKVVLSTTAFTTSVGEEIQSNSKLRAHLWYHIGGMTMTNELPLYIGGTPYSENSCDLPLLLDEFRFYSRGIGRDQIQAEASAVLSGIEPAFIHIGCTGCNKLEAETSCPDDYHLCDKKELFIGGYQIARKLNLGQDILAAGVPLPSKGIALCCMDF</sequence>
<feature type="transmembrane region" description="Helical" evidence="1">
    <location>
        <begin position="21"/>
        <end position="38"/>
    </location>
</feature>
<keyword evidence="1" id="KW-1133">Transmembrane helix</keyword>
<dbReference type="EMBL" id="JADAQX010000276">
    <property type="protein sequence ID" value="KAF8820892.1"/>
    <property type="molecule type" value="Genomic_DNA"/>
</dbReference>
<dbReference type="Pfam" id="PF26058">
    <property type="entry name" value="DUF8019"/>
    <property type="match status" value="1"/>
</dbReference>
<dbReference type="PANTHER" id="PTHR42535:SF2">
    <property type="entry name" value="CHROMOSOME UNDETERMINED SCAFFOLD_146, WHOLE GENOME SHOTGUN SEQUENCE"/>
    <property type="match status" value="1"/>
</dbReference>
<dbReference type="Proteomes" id="UP000823046">
    <property type="component" value="Unassembled WGS sequence"/>
</dbReference>
<evidence type="ECO:0000313" key="3">
    <source>
        <dbReference type="EMBL" id="KAF8820892.1"/>
    </source>
</evidence>
<evidence type="ECO:0000313" key="4">
    <source>
        <dbReference type="Proteomes" id="UP000823046"/>
    </source>
</evidence>
<keyword evidence="4" id="KW-1185">Reference proteome</keyword>
<protein>
    <submittedName>
        <fullName evidence="3">Membrane protein</fullName>
    </submittedName>
</protein>
<keyword evidence="1" id="KW-0812">Transmembrane</keyword>
<reference evidence="3 4" key="1">
    <citation type="journal article" date="2020" name="bioRxiv">
        <title>Metabolic contributions of an alphaproteobacterial endosymbiont in the apicomplexan Cardiosporidium cionae.</title>
        <authorList>
            <person name="Hunter E.S."/>
            <person name="Paight C.J."/>
            <person name="Lane C.E."/>
        </authorList>
    </citation>
    <scope>NUCLEOTIDE SEQUENCE [LARGE SCALE GENOMIC DNA]</scope>
    <source>
        <strain evidence="3">ESH_2018</strain>
    </source>
</reference>
<dbReference type="InterPro" id="IPR058332">
    <property type="entry name" value="DUF8019"/>
</dbReference>
<comment type="caution">
    <text evidence="3">The sequence shown here is derived from an EMBL/GenBank/DDBJ whole genome shotgun (WGS) entry which is preliminary data.</text>
</comment>